<dbReference type="OrthoDB" id="543698at2759"/>
<evidence type="ECO:0000313" key="2">
    <source>
        <dbReference type="EMBL" id="PNW78755.1"/>
    </source>
</evidence>
<feature type="region of interest" description="Disordered" evidence="1">
    <location>
        <begin position="337"/>
        <end position="440"/>
    </location>
</feature>
<feature type="region of interest" description="Disordered" evidence="1">
    <location>
        <begin position="1"/>
        <end position="137"/>
    </location>
</feature>
<feature type="compositionally biased region" description="Low complexity" evidence="1">
    <location>
        <begin position="572"/>
        <end position="583"/>
    </location>
</feature>
<feature type="compositionally biased region" description="Pro residues" evidence="1">
    <location>
        <begin position="756"/>
        <end position="768"/>
    </location>
</feature>
<sequence>MPALASQSRRHGGAESRGHDGHRASRGGGHDSGAYYDSDAPPPPASRGGARPSSRHHSTAAYFPDGSGHNRQPHGAYDDDAGAANGAGQGGPQVQMPGPDLASGGAGGLSGVRDPYDKPTRNQLAGAQSRLRQDKRSGALMEVASRYRTLFAGSHIVRKGLRRSIGDAYAAYVGQVVNLPDDTYALALRALDGTFSAKQQTNCAVDFNLWTSPFATSRAKHAQVFNTAKKIMRDLEGYVYDVSYYCPRQLDELRETRRRGGARTPGGESYKEGDQLQTAEPPLHKEAVPVARRGAAAATAAAAAAAAAAAGAGAQHGDATQPRVNPITGAIRQAYDARDPHQQQHQHQGQHQHSPSPQRPRTAPSAGPTQPRGRPRDSAGGGDSSADERGRAGGGGRPRGRGGAAGAARNVSAALDAAAVEEEEQAQRRGMPPGPRRLGFMGEQRLRGLRRLSSPAMYIKTPPHYKISNYYSHVSPTEDVLGFMHKRLHQQAERRKQVQQDKVAAAAEAGVDFGQPPADAAAAAAAAVDEAAAQQQEQLKVMEKILKLGTRHAGPVPRGGKGAFQMGGGPGTSRSSPRASPGRDGNDTPVLITTYNLPPQPDPAAAAAAAAARRYSTGGEGGAPPSETDRIMWIVETAYDLGLAEVLGLEGPPQYPRSRRISPVKYRRQYYDALYGSPERLYGPADAAAAAAAPGHRGMSPVTPIMGVARPPRAASPLSPPQAAAGHPPQPQYQGAAGAPAVAAAGAANPYGYAYPSPPPPHHPPPPGYYSHVQVPPDWQGPTGYAVEVAAARRRVHEAYPDPPAQWYPRSRRISP</sequence>
<feature type="compositionally biased region" description="Gly residues" evidence="1">
    <location>
        <begin position="557"/>
        <end position="571"/>
    </location>
</feature>
<keyword evidence="3" id="KW-1185">Reference proteome</keyword>
<feature type="compositionally biased region" description="Low complexity" evidence="1">
    <location>
        <begin position="428"/>
        <end position="440"/>
    </location>
</feature>
<gene>
    <name evidence="2" type="ORF">CHLRE_09g389023v5</name>
</gene>
<feature type="region of interest" description="Disordered" evidence="1">
    <location>
        <begin position="256"/>
        <end position="282"/>
    </location>
</feature>
<dbReference type="KEGG" id="cre:CHLRE_09g389023v5"/>
<reference evidence="2 3" key="1">
    <citation type="journal article" date="2007" name="Science">
        <title>The Chlamydomonas genome reveals the evolution of key animal and plant functions.</title>
        <authorList>
            <person name="Merchant S.S."/>
            <person name="Prochnik S.E."/>
            <person name="Vallon O."/>
            <person name="Harris E.H."/>
            <person name="Karpowicz S.J."/>
            <person name="Witman G.B."/>
            <person name="Terry A."/>
            <person name="Salamov A."/>
            <person name="Fritz-Laylin L.K."/>
            <person name="Marechal-Drouard L."/>
            <person name="Marshall W.F."/>
            <person name="Qu L.H."/>
            <person name="Nelson D.R."/>
            <person name="Sanderfoot A.A."/>
            <person name="Spalding M.H."/>
            <person name="Kapitonov V.V."/>
            <person name="Ren Q."/>
            <person name="Ferris P."/>
            <person name="Lindquist E."/>
            <person name="Shapiro H."/>
            <person name="Lucas S.M."/>
            <person name="Grimwood J."/>
            <person name="Schmutz J."/>
            <person name="Cardol P."/>
            <person name="Cerutti H."/>
            <person name="Chanfreau G."/>
            <person name="Chen C.L."/>
            <person name="Cognat V."/>
            <person name="Croft M.T."/>
            <person name="Dent R."/>
            <person name="Dutcher S."/>
            <person name="Fernandez E."/>
            <person name="Fukuzawa H."/>
            <person name="Gonzalez-Ballester D."/>
            <person name="Gonzalez-Halphen D."/>
            <person name="Hallmann A."/>
            <person name="Hanikenne M."/>
            <person name="Hippler M."/>
            <person name="Inwood W."/>
            <person name="Jabbari K."/>
            <person name="Kalanon M."/>
            <person name="Kuras R."/>
            <person name="Lefebvre P.A."/>
            <person name="Lemaire S.D."/>
            <person name="Lobanov A.V."/>
            <person name="Lohr M."/>
            <person name="Manuell A."/>
            <person name="Meier I."/>
            <person name="Mets L."/>
            <person name="Mittag M."/>
            <person name="Mittelmeier T."/>
            <person name="Moroney J.V."/>
            <person name="Moseley J."/>
            <person name="Napoli C."/>
            <person name="Nedelcu A.M."/>
            <person name="Niyogi K."/>
            <person name="Novoselov S.V."/>
            <person name="Paulsen I.T."/>
            <person name="Pazour G."/>
            <person name="Purton S."/>
            <person name="Ral J.P."/>
            <person name="Riano-Pachon D.M."/>
            <person name="Riekhof W."/>
            <person name="Rymarquis L."/>
            <person name="Schroda M."/>
            <person name="Stern D."/>
            <person name="Umen J."/>
            <person name="Willows R."/>
            <person name="Wilson N."/>
            <person name="Zimmer S.L."/>
            <person name="Allmer J."/>
            <person name="Balk J."/>
            <person name="Bisova K."/>
            <person name="Chen C.J."/>
            <person name="Elias M."/>
            <person name="Gendler K."/>
            <person name="Hauser C."/>
            <person name="Lamb M.R."/>
            <person name="Ledford H."/>
            <person name="Long J.C."/>
            <person name="Minagawa J."/>
            <person name="Page M.D."/>
            <person name="Pan J."/>
            <person name="Pootakham W."/>
            <person name="Roje S."/>
            <person name="Rose A."/>
            <person name="Stahlberg E."/>
            <person name="Terauchi A.M."/>
            <person name="Yang P."/>
            <person name="Ball S."/>
            <person name="Bowler C."/>
            <person name="Dieckmann C.L."/>
            <person name="Gladyshev V.N."/>
            <person name="Green P."/>
            <person name="Jorgensen R."/>
            <person name="Mayfield S."/>
            <person name="Mueller-Roeber B."/>
            <person name="Rajamani S."/>
            <person name="Sayre R.T."/>
            <person name="Brokstein P."/>
            <person name="Dubchak I."/>
            <person name="Goodstein D."/>
            <person name="Hornick L."/>
            <person name="Huang Y.W."/>
            <person name="Jhaveri J."/>
            <person name="Luo Y."/>
            <person name="Martinez D."/>
            <person name="Ngau W.C."/>
            <person name="Otillar B."/>
            <person name="Poliakov A."/>
            <person name="Porter A."/>
            <person name="Szajkowski L."/>
            <person name="Werner G."/>
            <person name="Zhou K."/>
            <person name="Grigoriev I.V."/>
            <person name="Rokhsar D.S."/>
            <person name="Grossman A.R."/>
        </authorList>
    </citation>
    <scope>NUCLEOTIDE SEQUENCE [LARGE SCALE GENOMIC DNA]</scope>
    <source>
        <strain evidence="3">CC-503</strain>
    </source>
</reference>
<proteinExistence type="predicted"/>
<dbReference type="Gramene" id="PNW78755">
    <property type="protein sequence ID" value="PNW78755"/>
    <property type="gene ID" value="CHLRE_09g389023v5"/>
</dbReference>
<dbReference type="EMBL" id="CM008970">
    <property type="protein sequence ID" value="PNW78755.1"/>
    <property type="molecule type" value="Genomic_DNA"/>
</dbReference>
<dbReference type="InParanoid" id="A0A2K3DDZ3"/>
<dbReference type="AlphaFoldDB" id="A0A2K3DDZ3"/>
<feature type="compositionally biased region" description="Low complexity" evidence="1">
    <location>
        <begin position="406"/>
        <end position="418"/>
    </location>
</feature>
<evidence type="ECO:0000256" key="1">
    <source>
        <dbReference type="SAM" id="MobiDB-lite"/>
    </source>
</evidence>
<protein>
    <submittedName>
        <fullName evidence="2">Uncharacterized protein</fullName>
    </submittedName>
</protein>
<accession>A0A2K3DDZ3</accession>
<dbReference type="GeneID" id="5720603"/>
<feature type="region of interest" description="Disordered" evidence="1">
    <location>
        <begin position="551"/>
        <end position="591"/>
    </location>
</feature>
<feature type="compositionally biased region" description="Low complexity" evidence="1">
    <location>
        <begin position="343"/>
        <end position="356"/>
    </location>
</feature>
<dbReference type="ExpressionAtlas" id="A0A2K3DDZ3">
    <property type="expression patterns" value="baseline"/>
</dbReference>
<feature type="compositionally biased region" description="Low complexity" evidence="1">
    <location>
        <begin position="92"/>
        <end position="103"/>
    </location>
</feature>
<feature type="region of interest" description="Disordered" evidence="1">
    <location>
        <begin position="756"/>
        <end position="782"/>
    </location>
</feature>
<feature type="compositionally biased region" description="Low complexity" evidence="1">
    <location>
        <begin position="709"/>
        <end position="740"/>
    </location>
</feature>
<dbReference type="Proteomes" id="UP000006906">
    <property type="component" value="Chromosome 9"/>
</dbReference>
<name>A0A2K3DDZ3_CHLRE</name>
<evidence type="ECO:0000313" key="3">
    <source>
        <dbReference type="Proteomes" id="UP000006906"/>
    </source>
</evidence>
<organism evidence="2 3">
    <name type="scientific">Chlamydomonas reinhardtii</name>
    <name type="common">Chlamydomonas smithii</name>
    <dbReference type="NCBI Taxonomy" id="3055"/>
    <lineage>
        <taxon>Eukaryota</taxon>
        <taxon>Viridiplantae</taxon>
        <taxon>Chlorophyta</taxon>
        <taxon>core chlorophytes</taxon>
        <taxon>Chlorophyceae</taxon>
        <taxon>CS clade</taxon>
        <taxon>Chlamydomonadales</taxon>
        <taxon>Chlamydomonadaceae</taxon>
        <taxon>Chlamydomonas</taxon>
    </lineage>
</organism>
<dbReference type="RefSeq" id="XP_042921107.1">
    <property type="nucleotide sequence ID" value="XM_043065495.1"/>
</dbReference>
<feature type="compositionally biased region" description="Gly residues" evidence="1">
    <location>
        <begin position="392"/>
        <end position="405"/>
    </location>
</feature>
<feature type="compositionally biased region" description="Basic and acidic residues" evidence="1">
    <location>
        <begin position="12"/>
        <end position="23"/>
    </location>
</feature>
<feature type="region of interest" description="Disordered" evidence="1">
    <location>
        <begin position="708"/>
        <end position="740"/>
    </location>
</feature>